<reference evidence="1 2" key="1">
    <citation type="journal article" date="2019" name="Nat. Ecol. Evol.">
        <title>Megaphylogeny resolves global patterns of mushroom evolution.</title>
        <authorList>
            <person name="Varga T."/>
            <person name="Krizsan K."/>
            <person name="Foldi C."/>
            <person name="Dima B."/>
            <person name="Sanchez-Garcia M."/>
            <person name="Sanchez-Ramirez S."/>
            <person name="Szollosi G.J."/>
            <person name="Szarkandi J.G."/>
            <person name="Papp V."/>
            <person name="Albert L."/>
            <person name="Andreopoulos W."/>
            <person name="Angelini C."/>
            <person name="Antonin V."/>
            <person name="Barry K.W."/>
            <person name="Bougher N.L."/>
            <person name="Buchanan P."/>
            <person name="Buyck B."/>
            <person name="Bense V."/>
            <person name="Catcheside P."/>
            <person name="Chovatia M."/>
            <person name="Cooper J."/>
            <person name="Damon W."/>
            <person name="Desjardin D."/>
            <person name="Finy P."/>
            <person name="Geml J."/>
            <person name="Haridas S."/>
            <person name="Hughes K."/>
            <person name="Justo A."/>
            <person name="Karasinski D."/>
            <person name="Kautmanova I."/>
            <person name="Kiss B."/>
            <person name="Kocsube S."/>
            <person name="Kotiranta H."/>
            <person name="LaButti K.M."/>
            <person name="Lechner B.E."/>
            <person name="Liimatainen K."/>
            <person name="Lipzen A."/>
            <person name="Lukacs Z."/>
            <person name="Mihaltcheva S."/>
            <person name="Morgado L.N."/>
            <person name="Niskanen T."/>
            <person name="Noordeloos M.E."/>
            <person name="Ohm R.A."/>
            <person name="Ortiz-Santana B."/>
            <person name="Ovrebo C."/>
            <person name="Racz N."/>
            <person name="Riley R."/>
            <person name="Savchenko A."/>
            <person name="Shiryaev A."/>
            <person name="Soop K."/>
            <person name="Spirin V."/>
            <person name="Szebenyi C."/>
            <person name="Tomsovsky M."/>
            <person name="Tulloss R.E."/>
            <person name="Uehling J."/>
            <person name="Grigoriev I.V."/>
            <person name="Vagvolgyi C."/>
            <person name="Papp T."/>
            <person name="Martin F.M."/>
            <person name="Miettinen O."/>
            <person name="Hibbett D.S."/>
            <person name="Nagy L.G."/>
        </authorList>
    </citation>
    <scope>NUCLEOTIDE SEQUENCE [LARGE SCALE GENOMIC DNA]</scope>
    <source>
        <strain evidence="1 2">CBS 309.79</strain>
    </source>
</reference>
<dbReference type="AlphaFoldDB" id="A0A5C3Q107"/>
<dbReference type="EMBL" id="ML178877">
    <property type="protein sequence ID" value="TFK95662.1"/>
    <property type="molecule type" value="Genomic_DNA"/>
</dbReference>
<protein>
    <submittedName>
        <fullName evidence="1">Uncharacterized protein</fullName>
    </submittedName>
</protein>
<dbReference type="Proteomes" id="UP000305067">
    <property type="component" value="Unassembled WGS sequence"/>
</dbReference>
<organism evidence="1 2">
    <name type="scientific">Pterulicium gracile</name>
    <dbReference type="NCBI Taxonomy" id="1884261"/>
    <lineage>
        <taxon>Eukaryota</taxon>
        <taxon>Fungi</taxon>
        <taxon>Dikarya</taxon>
        <taxon>Basidiomycota</taxon>
        <taxon>Agaricomycotina</taxon>
        <taxon>Agaricomycetes</taxon>
        <taxon>Agaricomycetidae</taxon>
        <taxon>Agaricales</taxon>
        <taxon>Pleurotineae</taxon>
        <taxon>Pterulaceae</taxon>
        <taxon>Pterulicium</taxon>
    </lineage>
</organism>
<proteinExistence type="predicted"/>
<name>A0A5C3Q107_9AGAR</name>
<keyword evidence="2" id="KW-1185">Reference proteome</keyword>
<sequence length="167" mass="18462">MSKSSAPLLVQLPIPQYNASVCTGTGRARLRLRLNFRIDILMQNAQPAGILPCLVSRIILLMLWLILTSSRDDGICSDVGLYFYVDIVLENDNHGTTHSRSTYTILIPIISRSIHPPSRSIPSFPSCLPRSLSSPIPLPLEFLLDPSTSTPPPRAHYPSPITHTTCF</sequence>
<evidence type="ECO:0000313" key="2">
    <source>
        <dbReference type="Proteomes" id="UP000305067"/>
    </source>
</evidence>
<evidence type="ECO:0000313" key="1">
    <source>
        <dbReference type="EMBL" id="TFK95662.1"/>
    </source>
</evidence>
<gene>
    <name evidence="1" type="ORF">BDV98DRAFT_372984</name>
</gene>
<accession>A0A5C3Q107</accession>